<dbReference type="AlphaFoldDB" id="A0A3B1CLI1"/>
<keyword evidence="4" id="KW-0057">Aromatic amino acid biosynthesis</keyword>
<dbReference type="InterPro" id="IPR046826">
    <property type="entry name" value="PDH_N"/>
</dbReference>
<dbReference type="PANTHER" id="PTHR21363">
    <property type="entry name" value="PREPHENATE DEHYDROGENASE"/>
    <property type="match status" value="1"/>
</dbReference>
<dbReference type="GO" id="GO:0008977">
    <property type="term" value="F:prephenate dehydrogenase (NAD+) activity"/>
    <property type="evidence" value="ECO:0007669"/>
    <property type="project" value="InterPro"/>
</dbReference>
<evidence type="ECO:0000313" key="7">
    <source>
        <dbReference type="EMBL" id="VAX31406.1"/>
    </source>
</evidence>
<keyword evidence="2" id="KW-0560">Oxidoreductase</keyword>
<dbReference type="PROSITE" id="PS51176">
    <property type="entry name" value="PDH_ADH"/>
    <property type="match status" value="1"/>
</dbReference>
<evidence type="ECO:0000256" key="5">
    <source>
        <dbReference type="ARBA" id="ARBA00029440"/>
    </source>
</evidence>
<sequence>MPGLWAGKSEDAEMIKFNKVAIIGVGLIGSSLALALRKYGLASEVRGSGRKESNLKKAIQQGVIDSYSLRHSEIVKGADLVVLATPVGCFKAVIEEVEPFLKKGAIVTDVGSVKGRLAREMEGMMPEGVTFVGGHPVAGSDRSGIDAATDDLFAGAKCIITPTENTPEEAVRKVTELWTAIGAEVCFLSPEEHDLVFALVSHLPHLIAYALVNTVSDVNPEYIHYAGKGFKDTTRVALSSPELWRDICFKNKENLLDLVQRFQESLTSMVDALKRNDSKGLEVLFEKAQSLRGKLL</sequence>
<dbReference type="Pfam" id="PF20463">
    <property type="entry name" value="PDH_C"/>
    <property type="match status" value="1"/>
</dbReference>
<dbReference type="SUPFAM" id="SSF51735">
    <property type="entry name" value="NAD(P)-binding Rossmann-fold domains"/>
    <property type="match status" value="1"/>
</dbReference>
<dbReference type="EMBL" id="UOGH01000204">
    <property type="protein sequence ID" value="VAX31406.1"/>
    <property type="molecule type" value="Genomic_DNA"/>
</dbReference>
<organism evidence="7">
    <name type="scientific">hydrothermal vent metagenome</name>
    <dbReference type="NCBI Taxonomy" id="652676"/>
    <lineage>
        <taxon>unclassified sequences</taxon>
        <taxon>metagenomes</taxon>
        <taxon>ecological metagenomes</taxon>
    </lineage>
</organism>
<dbReference type="InterPro" id="IPR008927">
    <property type="entry name" value="6-PGluconate_DH-like_C_sf"/>
</dbReference>
<dbReference type="InterPro" id="IPR003099">
    <property type="entry name" value="Prephen_DH"/>
</dbReference>
<gene>
    <name evidence="7" type="ORF">MNBD_NITROSPIRAE02-1431</name>
</gene>
<dbReference type="SUPFAM" id="SSF48179">
    <property type="entry name" value="6-phosphogluconate dehydrogenase C-terminal domain-like"/>
    <property type="match status" value="1"/>
</dbReference>
<dbReference type="Gene3D" id="1.10.3660.10">
    <property type="entry name" value="6-phosphogluconate dehydrogenase C-terminal like domain"/>
    <property type="match status" value="1"/>
</dbReference>
<dbReference type="GO" id="GO:0004665">
    <property type="term" value="F:prephenate dehydrogenase (NADP+) activity"/>
    <property type="evidence" value="ECO:0007669"/>
    <property type="project" value="InterPro"/>
</dbReference>
<dbReference type="InterPro" id="IPR046825">
    <property type="entry name" value="PDH_C"/>
</dbReference>
<dbReference type="Pfam" id="PF02153">
    <property type="entry name" value="PDH_N"/>
    <property type="match status" value="1"/>
</dbReference>
<dbReference type="Gene3D" id="3.40.50.720">
    <property type="entry name" value="NAD(P)-binding Rossmann-like Domain"/>
    <property type="match status" value="1"/>
</dbReference>
<evidence type="ECO:0000256" key="3">
    <source>
        <dbReference type="ARBA" id="ARBA00023027"/>
    </source>
</evidence>
<proteinExistence type="predicted"/>
<dbReference type="PANTHER" id="PTHR21363:SF0">
    <property type="entry name" value="PREPHENATE DEHYDROGENASE [NADP(+)]"/>
    <property type="match status" value="1"/>
</dbReference>
<evidence type="ECO:0000259" key="6">
    <source>
        <dbReference type="PROSITE" id="PS51176"/>
    </source>
</evidence>
<dbReference type="InterPro" id="IPR036291">
    <property type="entry name" value="NAD(P)-bd_dom_sf"/>
</dbReference>
<comment type="pathway">
    <text evidence="5">Amino-acid biosynthesis.</text>
</comment>
<dbReference type="FunFam" id="3.40.50.720:FF:000208">
    <property type="entry name" value="Prephenate dehydrogenase"/>
    <property type="match status" value="1"/>
</dbReference>
<dbReference type="FunFam" id="1.10.3660.10:FF:000003">
    <property type="entry name" value="Prephenate dehydrogenase"/>
    <property type="match status" value="1"/>
</dbReference>
<accession>A0A3B1CLI1</accession>
<dbReference type="GO" id="GO:0006571">
    <property type="term" value="P:tyrosine biosynthetic process"/>
    <property type="evidence" value="ECO:0007669"/>
    <property type="project" value="InterPro"/>
</dbReference>
<name>A0A3B1CLI1_9ZZZZ</name>
<evidence type="ECO:0000256" key="1">
    <source>
        <dbReference type="ARBA" id="ARBA00022605"/>
    </source>
</evidence>
<keyword evidence="3" id="KW-0520">NAD</keyword>
<evidence type="ECO:0000256" key="2">
    <source>
        <dbReference type="ARBA" id="ARBA00023002"/>
    </source>
</evidence>
<evidence type="ECO:0000256" key="4">
    <source>
        <dbReference type="ARBA" id="ARBA00023141"/>
    </source>
</evidence>
<reference evidence="7" key="1">
    <citation type="submission" date="2018-06" db="EMBL/GenBank/DDBJ databases">
        <authorList>
            <person name="Zhirakovskaya E."/>
        </authorList>
    </citation>
    <scope>NUCLEOTIDE SEQUENCE</scope>
</reference>
<protein>
    <recommendedName>
        <fullName evidence="6">Prephenate/arogenate dehydrogenase domain-containing protein</fullName>
    </recommendedName>
</protein>
<keyword evidence="1" id="KW-0028">Amino-acid biosynthesis</keyword>
<dbReference type="GO" id="GO:0070403">
    <property type="term" value="F:NAD+ binding"/>
    <property type="evidence" value="ECO:0007669"/>
    <property type="project" value="InterPro"/>
</dbReference>
<feature type="domain" description="Prephenate/arogenate dehydrogenase" evidence="6">
    <location>
        <begin position="18"/>
        <end position="296"/>
    </location>
</feature>
<dbReference type="InterPro" id="IPR050812">
    <property type="entry name" value="Preph/Arog_dehydrog"/>
</dbReference>